<reference evidence="4 5" key="1">
    <citation type="submission" date="2020-04" db="EMBL/GenBank/DDBJ databases">
        <title>Genome sequencing of novel species.</title>
        <authorList>
            <person name="Heo J."/>
            <person name="Kim S.-J."/>
            <person name="Kim J.-S."/>
            <person name="Hong S.-B."/>
            <person name="Kwon S.-W."/>
        </authorList>
    </citation>
    <scope>NUCLEOTIDE SEQUENCE [LARGE SCALE GENOMIC DNA]</scope>
    <source>
        <strain evidence="4 5">MFER-1</strain>
    </source>
</reference>
<dbReference type="InterPro" id="IPR015943">
    <property type="entry name" value="WD40/YVTN_repeat-like_dom_sf"/>
</dbReference>
<dbReference type="KEGG" id="cheb:HH215_27395"/>
<gene>
    <name evidence="4" type="ORF">HH215_27395</name>
</gene>
<evidence type="ECO:0000313" key="5">
    <source>
        <dbReference type="Proteomes" id="UP000502248"/>
    </source>
</evidence>
<dbReference type="InterPro" id="IPR001119">
    <property type="entry name" value="SLH_dom"/>
</dbReference>
<feature type="domain" description="SLH" evidence="3">
    <location>
        <begin position="84"/>
        <end position="145"/>
    </location>
</feature>
<organism evidence="4 5">
    <name type="scientific">Cohnella herbarum</name>
    <dbReference type="NCBI Taxonomy" id="2728023"/>
    <lineage>
        <taxon>Bacteria</taxon>
        <taxon>Bacillati</taxon>
        <taxon>Bacillota</taxon>
        <taxon>Bacilli</taxon>
        <taxon>Bacillales</taxon>
        <taxon>Paenibacillaceae</taxon>
        <taxon>Cohnella</taxon>
    </lineage>
</organism>
<dbReference type="Gene3D" id="2.130.10.10">
    <property type="entry name" value="YVTN repeat-like/Quinoprotein amine dehydrogenase"/>
    <property type="match status" value="1"/>
</dbReference>
<feature type="signal peptide" evidence="2">
    <location>
        <begin position="1"/>
        <end position="27"/>
    </location>
</feature>
<feature type="region of interest" description="Disordered" evidence="1">
    <location>
        <begin position="429"/>
        <end position="450"/>
    </location>
</feature>
<feature type="domain" description="SLH" evidence="3">
    <location>
        <begin position="25"/>
        <end position="83"/>
    </location>
</feature>
<keyword evidence="5" id="KW-1185">Reference proteome</keyword>
<evidence type="ECO:0000256" key="2">
    <source>
        <dbReference type="SAM" id="SignalP"/>
    </source>
</evidence>
<sequence length="590" mass="61887">MNRKLKKSVAIAMTSTMLLAYAPLSSAATTTETIPAWASAEMSSWKGLGLLQGDRQGNLLPNQTVTKAEFLAFVNRVFNYRLTSDKTFGDVSPTAWYADEISKAYAAGILQGNAKGDVSPLATLTREEAAIILSRVFDIVSSGSTSFKFADDDKISTWATEAVYAMKDAGYVEGTNGEFQPRKGLTRAEAVKMINNVMGTLVADSSSHANVQGGNVVVNTAGGTLSNAKIKGNLYITPGVGEGDFTINGSEIGGTVFVLGGGEHSIIFKNSKAKKVKIFKPSGPLRFVLTGTSSADAFEVLTGAQIVNESSNPIAAINVSSNATDTVGVSGNVIELTFNSNGTLNIGEGIISNLIFSKLSKGGKAKLDAKAKIGKMIANAAVTVTGDGEVAEVTINADGVVLVKIPLALILNAANANIGGKDVTKGWTSTGGTGGGGGGSGGPKPDDMSTKLYDRATVLNSFSDTGAQGNVKKYLQFLGDSTYDPEIANNVTYLPELLNAETFVNKDFTVKPSIFPSMRGVNTSVLTLSREFLWIGTDDGVTKINLSSNAMTNYTKENKQLPDNRVLLLISDGSTGVYAITDTGVSYIRQ</sequence>
<protein>
    <submittedName>
        <fullName evidence="4">S-layer homology domain-containing protein</fullName>
    </submittedName>
</protein>
<evidence type="ECO:0000259" key="3">
    <source>
        <dbReference type="PROSITE" id="PS51272"/>
    </source>
</evidence>
<dbReference type="Proteomes" id="UP000502248">
    <property type="component" value="Chromosome"/>
</dbReference>
<keyword evidence="2" id="KW-0732">Signal</keyword>
<feature type="compositionally biased region" description="Gly residues" evidence="1">
    <location>
        <begin position="429"/>
        <end position="442"/>
    </location>
</feature>
<dbReference type="EMBL" id="CP051680">
    <property type="protein sequence ID" value="QJD86526.1"/>
    <property type="molecule type" value="Genomic_DNA"/>
</dbReference>
<dbReference type="PROSITE" id="PS51272">
    <property type="entry name" value="SLH"/>
    <property type="match status" value="3"/>
</dbReference>
<dbReference type="RefSeq" id="WP_169282775.1">
    <property type="nucleotide sequence ID" value="NZ_CP051680.1"/>
</dbReference>
<dbReference type="Pfam" id="PF00395">
    <property type="entry name" value="SLH"/>
    <property type="match status" value="3"/>
</dbReference>
<feature type="chain" id="PRO_5031384722" evidence="2">
    <location>
        <begin position="28"/>
        <end position="590"/>
    </location>
</feature>
<accession>A0A7Z2ZNK1</accession>
<feature type="domain" description="SLH" evidence="3">
    <location>
        <begin position="146"/>
        <end position="208"/>
    </location>
</feature>
<evidence type="ECO:0000313" key="4">
    <source>
        <dbReference type="EMBL" id="QJD86526.1"/>
    </source>
</evidence>
<proteinExistence type="predicted"/>
<dbReference type="AlphaFoldDB" id="A0A7Z2ZNK1"/>
<evidence type="ECO:0000256" key="1">
    <source>
        <dbReference type="SAM" id="MobiDB-lite"/>
    </source>
</evidence>
<name>A0A7Z2ZNK1_9BACL</name>